<dbReference type="RefSeq" id="WP_156046269.1">
    <property type="nucleotide sequence ID" value="NZ_CP068983.1"/>
</dbReference>
<organism evidence="1 2">
    <name type="scientific">Paradevosia shaoguanensis</name>
    <dbReference type="NCBI Taxonomy" id="1335043"/>
    <lineage>
        <taxon>Bacteria</taxon>
        <taxon>Pseudomonadati</taxon>
        <taxon>Pseudomonadota</taxon>
        <taxon>Alphaproteobacteria</taxon>
        <taxon>Hyphomicrobiales</taxon>
        <taxon>Devosiaceae</taxon>
        <taxon>Paradevosia</taxon>
    </lineage>
</organism>
<sequence>MASPSVRQRAPRRERLVLQEISKALGNICVPMFEWQSRAITLRSRVVRRPDDSTVAMELVSFLDEVQQTREAVEGLSDTLSPAASLDSRYLDKVRSLAKLEVYLAETAKLLGGAERQVAE</sequence>
<proteinExistence type="predicted"/>
<evidence type="ECO:0000313" key="1">
    <source>
        <dbReference type="EMBL" id="MCI0126520.1"/>
    </source>
</evidence>
<dbReference type="AlphaFoldDB" id="A0AA41UAM6"/>
<dbReference type="EMBL" id="JALAZD010000001">
    <property type="protein sequence ID" value="MCI0126520.1"/>
    <property type="molecule type" value="Genomic_DNA"/>
</dbReference>
<comment type="caution">
    <text evidence="1">The sequence shown here is derived from an EMBL/GenBank/DDBJ whole genome shotgun (WGS) entry which is preliminary data.</text>
</comment>
<name>A0AA41UAM6_9HYPH</name>
<evidence type="ECO:0000313" key="2">
    <source>
        <dbReference type="Proteomes" id="UP001156140"/>
    </source>
</evidence>
<reference evidence="1" key="1">
    <citation type="submission" date="2022-03" db="EMBL/GenBank/DDBJ databases">
        <title>The complete genome sequence of a Methyloterrigena soli.</title>
        <authorList>
            <person name="Zi Z."/>
        </authorList>
    </citation>
    <scope>NUCLEOTIDE SEQUENCE</scope>
    <source>
        <strain evidence="1">M48</strain>
    </source>
</reference>
<accession>A0AA41UAM6</accession>
<dbReference type="Proteomes" id="UP001156140">
    <property type="component" value="Unassembled WGS sequence"/>
</dbReference>
<gene>
    <name evidence="1" type="ORF">ML536_06735</name>
</gene>
<keyword evidence="2" id="KW-1185">Reference proteome</keyword>
<protein>
    <submittedName>
        <fullName evidence="1">Uncharacterized protein</fullName>
    </submittedName>
</protein>